<dbReference type="InterPro" id="IPR027417">
    <property type="entry name" value="P-loop_NTPase"/>
</dbReference>
<evidence type="ECO:0000256" key="9">
    <source>
        <dbReference type="NCBIfam" id="TIGR00362"/>
    </source>
</evidence>
<dbReference type="InterPro" id="IPR013317">
    <property type="entry name" value="DnaA_dom"/>
</dbReference>
<reference evidence="16" key="1">
    <citation type="submission" date="2017-10" db="EMBL/GenBank/DDBJ databases">
        <title>Whole genome sequencing of various Bordetella species.</title>
        <authorList>
            <person name="Weigand M.R."/>
            <person name="Loparev V."/>
            <person name="Peng Y."/>
            <person name="Bowden K.E."/>
            <person name="Tondella M.L."/>
            <person name="Williams M.M."/>
        </authorList>
    </citation>
    <scope>NUCLEOTIDE SEQUENCE [LARGE SCALE GENOMIC DNA]</scope>
    <source>
        <strain evidence="16">H720</strain>
    </source>
</reference>
<protein>
    <recommendedName>
        <fullName evidence="8 9">Chromosomal replication initiator protein DnaA</fullName>
    </recommendedName>
</protein>
<keyword evidence="2 8" id="KW-0963">Cytoplasm</keyword>
<dbReference type="KEGG" id="bhz:ACR54_04615"/>
<organism evidence="15 16">
    <name type="scientific">Bordetella hinzii</name>
    <dbReference type="NCBI Taxonomy" id="103855"/>
    <lineage>
        <taxon>Bacteria</taxon>
        <taxon>Pseudomonadati</taxon>
        <taxon>Pseudomonadota</taxon>
        <taxon>Betaproteobacteria</taxon>
        <taxon>Burkholderiales</taxon>
        <taxon>Alcaligenaceae</taxon>
        <taxon>Bordetella</taxon>
    </lineage>
</organism>
<dbReference type="Pfam" id="PF00308">
    <property type="entry name" value="Bac_DnaA"/>
    <property type="match status" value="1"/>
</dbReference>
<evidence type="ECO:0000313" key="15">
    <source>
        <dbReference type="EMBL" id="AZW19497.1"/>
    </source>
</evidence>
<evidence type="ECO:0000256" key="4">
    <source>
        <dbReference type="ARBA" id="ARBA00022741"/>
    </source>
</evidence>
<feature type="binding site" evidence="8">
    <location>
        <position position="193"/>
    </location>
    <ligand>
        <name>ATP</name>
        <dbReference type="ChEBI" id="CHEBI:30616"/>
    </ligand>
</feature>
<dbReference type="Pfam" id="PF08299">
    <property type="entry name" value="Bac_DnaA_C"/>
    <property type="match status" value="1"/>
</dbReference>
<dbReference type="SUPFAM" id="SSF52540">
    <property type="entry name" value="P-loop containing nucleoside triphosphate hydrolases"/>
    <property type="match status" value="1"/>
</dbReference>
<feature type="region of interest" description="Domain I, interacts with DnaA modulators" evidence="8">
    <location>
        <begin position="1"/>
        <end position="108"/>
    </location>
</feature>
<evidence type="ECO:0000256" key="5">
    <source>
        <dbReference type="ARBA" id="ARBA00022840"/>
    </source>
</evidence>
<dbReference type="CDD" id="cd00009">
    <property type="entry name" value="AAA"/>
    <property type="match status" value="1"/>
</dbReference>
<dbReference type="InterPro" id="IPR018312">
    <property type="entry name" value="Chromosome_initiator_DnaA_CS"/>
</dbReference>
<name>A0AAN1VI96_9BORD</name>
<feature type="binding site" evidence="8">
    <location>
        <position position="192"/>
    </location>
    <ligand>
        <name>ATP</name>
        <dbReference type="ChEBI" id="CHEBI:30616"/>
    </ligand>
</feature>
<dbReference type="GeneID" id="92996044"/>
<dbReference type="InterPro" id="IPR010921">
    <property type="entry name" value="Trp_repressor/repl_initiator"/>
</dbReference>
<feature type="region of interest" description="Domain III, AAA+ region" evidence="8">
    <location>
        <begin position="146"/>
        <end position="362"/>
    </location>
</feature>
<dbReference type="PROSITE" id="PS01008">
    <property type="entry name" value="DNAA"/>
    <property type="match status" value="1"/>
</dbReference>
<dbReference type="InterPro" id="IPR003593">
    <property type="entry name" value="AAA+_ATPase"/>
</dbReference>
<dbReference type="GO" id="GO:0005886">
    <property type="term" value="C:plasma membrane"/>
    <property type="evidence" value="ECO:0007669"/>
    <property type="project" value="TreeGrafter"/>
</dbReference>
<evidence type="ECO:0000313" key="16">
    <source>
        <dbReference type="Proteomes" id="UP000282741"/>
    </source>
</evidence>
<dbReference type="FunFam" id="3.40.50.300:FF:000668">
    <property type="entry name" value="Chromosomal replication initiator protein DnaA"/>
    <property type="match status" value="1"/>
</dbReference>
<feature type="region of interest" description="Disordered" evidence="12">
    <location>
        <begin position="84"/>
        <end position="125"/>
    </location>
</feature>
<dbReference type="EMBL" id="CP024172">
    <property type="protein sequence ID" value="AZW19497.1"/>
    <property type="molecule type" value="Genomic_DNA"/>
</dbReference>
<feature type="domain" description="Chromosomal replication initiator DnaA C-terminal" evidence="14">
    <location>
        <begin position="391"/>
        <end position="460"/>
    </location>
</feature>
<dbReference type="GO" id="GO:0008289">
    <property type="term" value="F:lipid binding"/>
    <property type="evidence" value="ECO:0007669"/>
    <property type="project" value="UniProtKB-KW"/>
</dbReference>
<dbReference type="Gene3D" id="3.40.50.300">
    <property type="entry name" value="P-loop containing nucleotide triphosphate hydrolases"/>
    <property type="match status" value="1"/>
</dbReference>
<evidence type="ECO:0000256" key="11">
    <source>
        <dbReference type="RuleBase" id="RU004227"/>
    </source>
</evidence>
<dbReference type="HAMAP" id="MF_00377">
    <property type="entry name" value="DnaA_bact"/>
    <property type="match status" value="1"/>
</dbReference>
<evidence type="ECO:0000256" key="1">
    <source>
        <dbReference type="ARBA" id="ARBA00006583"/>
    </source>
</evidence>
<keyword evidence="6 8" id="KW-0446">Lipid-binding</keyword>
<keyword evidence="5 8" id="KW-0067">ATP-binding</keyword>
<dbReference type="AlphaFoldDB" id="A0AAN1VI96"/>
<evidence type="ECO:0000259" key="14">
    <source>
        <dbReference type="SMART" id="SM00760"/>
    </source>
</evidence>
<dbReference type="RefSeq" id="WP_029577874.1">
    <property type="nucleotide sequence ID" value="NZ_CP012076.1"/>
</dbReference>
<evidence type="ECO:0000256" key="7">
    <source>
        <dbReference type="ARBA" id="ARBA00023125"/>
    </source>
</evidence>
<comment type="caution">
    <text evidence="8">Lacks conserved residue(s) required for the propagation of feature annotation.</text>
</comment>
<comment type="subunit">
    <text evidence="8">Oligomerizes as a right-handed, spiral filament on DNA at oriC.</text>
</comment>
<dbReference type="PANTHER" id="PTHR30050">
    <property type="entry name" value="CHROMOSOMAL REPLICATION INITIATOR PROTEIN DNAA"/>
    <property type="match status" value="1"/>
</dbReference>
<dbReference type="InterPro" id="IPR001957">
    <property type="entry name" value="Chromosome_initiator_DnaA"/>
</dbReference>
<feature type="binding site" evidence="8">
    <location>
        <position position="194"/>
    </location>
    <ligand>
        <name>ATP</name>
        <dbReference type="ChEBI" id="CHEBI:30616"/>
    </ligand>
</feature>
<keyword evidence="7 8" id="KW-0238">DNA-binding</keyword>
<dbReference type="SUPFAM" id="SSF48295">
    <property type="entry name" value="TrpR-like"/>
    <property type="match status" value="1"/>
</dbReference>
<dbReference type="Gene3D" id="1.10.8.60">
    <property type="match status" value="1"/>
</dbReference>
<dbReference type="NCBIfam" id="TIGR00362">
    <property type="entry name" value="DnaA"/>
    <property type="match status" value="1"/>
</dbReference>
<evidence type="ECO:0000256" key="6">
    <source>
        <dbReference type="ARBA" id="ARBA00023121"/>
    </source>
</evidence>
<dbReference type="GO" id="GO:0006275">
    <property type="term" value="P:regulation of DNA replication"/>
    <property type="evidence" value="ECO:0007669"/>
    <property type="project" value="UniProtKB-UniRule"/>
</dbReference>
<comment type="function">
    <text evidence="8 10">Plays an essential role in the initiation and regulation of chromosomal replication. ATP-DnaA binds to the origin of replication (oriC) to initiate formation of the DNA replication initiation complex once per cell cycle. Binds the DnaA box (a 9 base pair repeat at the origin) and separates the double-stranded (ds)DNA. Forms a right-handed helical filament on oriC DNA; dsDNA binds to the exterior of the filament while single-stranded (ss)DNA is stabiized in the filament's interior. The ATP-DnaA-oriC complex binds and stabilizes one strand of the AT-rich DNA unwinding element (DUE), permitting loading of DNA polymerase. After initiation quickly degrades to an ADP-DnaA complex that is not apt for DNA replication. Binds acidic phospholipids.</text>
</comment>
<evidence type="ECO:0000259" key="13">
    <source>
        <dbReference type="SMART" id="SM00382"/>
    </source>
</evidence>
<proteinExistence type="inferred from homology"/>
<dbReference type="InterPro" id="IPR038454">
    <property type="entry name" value="DnaA_N_sf"/>
</dbReference>
<dbReference type="InterPro" id="IPR013159">
    <property type="entry name" value="DnaA_C"/>
</dbReference>
<dbReference type="GO" id="GO:0005524">
    <property type="term" value="F:ATP binding"/>
    <property type="evidence" value="ECO:0007669"/>
    <property type="project" value="UniProtKB-UniRule"/>
</dbReference>
<evidence type="ECO:0000256" key="2">
    <source>
        <dbReference type="ARBA" id="ARBA00022490"/>
    </source>
</evidence>
<sequence>MKEFWQTCVSRLEQELPPQQISAWIRPLVPLAYDEAQAVLRVAAPNRFKLDWVRKNFSHQIEALATEWYQRPVQVQFELPSHGAAPRMSMTPRASAQPVPQAAAPLAAPAAPAAPAPRPEAAPPPAPAVPISAAADAANIVYERSRLNTDLTFENFVTGKANQLARAAALQVAENPGTSYNPLFLYGGVGLGKTHLIHAIGNAMVAAGTGVRVRYVHADQYVSDVVKAYQRKAFDDFKRYYHSLDLLLIDDIQFFSGKNRTQEEFFYAFEAMVAQRKQIIITSDTYPKELSGIDSRLISRFDSGLTVAIEPPELEMRVAILLRKAESEGVPMPEEVAFFIAKHLRSNVRELEGALRKVLAYARFHGREALNVDVCKEALKDLLSVSNGQITVENIQKTVADFYKIKVADMYSKRRPANIALPRQVAMYLAKELTQKSLPEIGDLFGGRDHTTVLHAVRKISDARAKQAELNHTLHVLEQTLKG</sequence>
<dbReference type="Gene3D" id="3.30.300.180">
    <property type="match status" value="1"/>
</dbReference>
<dbReference type="Proteomes" id="UP000282741">
    <property type="component" value="Chromosome"/>
</dbReference>
<dbReference type="Pfam" id="PF11638">
    <property type="entry name" value="DnaA_N"/>
    <property type="match status" value="1"/>
</dbReference>
<dbReference type="GO" id="GO:0006270">
    <property type="term" value="P:DNA replication initiation"/>
    <property type="evidence" value="ECO:0007669"/>
    <property type="project" value="UniProtKB-UniRule"/>
</dbReference>
<evidence type="ECO:0000256" key="10">
    <source>
        <dbReference type="RuleBase" id="RU000577"/>
    </source>
</evidence>
<comment type="domain">
    <text evidence="8">Domain I is involved in oligomerization and binding regulators, domain II is flexibile and of varying length in different bacteria, domain III forms the AAA+ region, while domain IV binds dsDNA.</text>
</comment>
<gene>
    <name evidence="8" type="primary">dnaA</name>
    <name evidence="15" type="ORF">CS347_08210</name>
</gene>
<feature type="domain" description="AAA+ ATPase" evidence="13">
    <location>
        <begin position="179"/>
        <end position="313"/>
    </location>
</feature>
<comment type="subcellular location">
    <subcellularLocation>
        <location evidence="8">Cytoplasm</location>
    </subcellularLocation>
</comment>
<evidence type="ECO:0000256" key="8">
    <source>
        <dbReference type="HAMAP-Rule" id="MF_00377"/>
    </source>
</evidence>
<dbReference type="GO" id="GO:0003688">
    <property type="term" value="F:DNA replication origin binding"/>
    <property type="evidence" value="ECO:0007669"/>
    <property type="project" value="UniProtKB-UniRule"/>
</dbReference>
<dbReference type="InterPro" id="IPR020591">
    <property type="entry name" value="Chromosome_initiator_DnaA-like"/>
</dbReference>
<dbReference type="PANTHER" id="PTHR30050:SF2">
    <property type="entry name" value="CHROMOSOMAL REPLICATION INITIATOR PROTEIN DNAA"/>
    <property type="match status" value="1"/>
</dbReference>
<feature type="binding site" evidence="8">
    <location>
        <position position="190"/>
    </location>
    <ligand>
        <name>ATP</name>
        <dbReference type="ChEBI" id="CHEBI:30616"/>
    </ligand>
</feature>
<dbReference type="PRINTS" id="PR00051">
    <property type="entry name" value="DNAA"/>
</dbReference>
<evidence type="ECO:0000256" key="3">
    <source>
        <dbReference type="ARBA" id="ARBA00022705"/>
    </source>
</evidence>
<feature type="region of interest" description="Domain IV, binds dsDNA" evidence="8">
    <location>
        <begin position="363"/>
        <end position="483"/>
    </location>
</feature>
<keyword evidence="3 8" id="KW-0235">DNA replication</keyword>
<dbReference type="CDD" id="cd06571">
    <property type="entry name" value="Bac_DnaA_C"/>
    <property type="match status" value="1"/>
</dbReference>
<dbReference type="Gene3D" id="1.10.1750.10">
    <property type="match status" value="1"/>
</dbReference>
<dbReference type="FunFam" id="1.10.8.60:FF:000003">
    <property type="entry name" value="Chromosomal replication initiator protein DnaA"/>
    <property type="match status" value="1"/>
</dbReference>
<dbReference type="SMART" id="SM00760">
    <property type="entry name" value="Bac_DnaA_C"/>
    <property type="match status" value="1"/>
</dbReference>
<accession>A0AAN1VI96</accession>
<feature type="compositionally biased region" description="Low complexity" evidence="12">
    <location>
        <begin position="92"/>
        <end position="111"/>
    </location>
</feature>
<evidence type="ECO:0000256" key="12">
    <source>
        <dbReference type="SAM" id="MobiDB-lite"/>
    </source>
</evidence>
<dbReference type="InterPro" id="IPR024633">
    <property type="entry name" value="DnaA_N_dom"/>
</dbReference>
<keyword evidence="4 8" id="KW-0547">Nucleotide-binding</keyword>
<dbReference type="SMART" id="SM00382">
    <property type="entry name" value="AAA"/>
    <property type="match status" value="1"/>
</dbReference>
<comment type="similarity">
    <text evidence="1 8 11">Belongs to the DnaA family.</text>
</comment>
<feature type="compositionally biased region" description="Pro residues" evidence="12">
    <location>
        <begin position="112"/>
        <end position="125"/>
    </location>
</feature>
<dbReference type="GO" id="GO:0005737">
    <property type="term" value="C:cytoplasm"/>
    <property type="evidence" value="ECO:0007669"/>
    <property type="project" value="UniProtKB-SubCell"/>
</dbReference>